<dbReference type="EMBL" id="RLIH01000011">
    <property type="protein sequence ID" value="RVU54357.1"/>
    <property type="molecule type" value="Genomic_DNA"/>
</dbReference>
<keyword evidence="2" id="KW-1003">Cell membrane</keyword>
<keyword evidence="8" id="KW-1185">Reference proteome</keyword>
<evidence type="ECO:0000313" key="8">
    <source>
        <dbReference type="Proteomes" id="UP000288812"/>
    </source>
</evidence>
<evidence type="ECO:0000256" key="2">
    <source>
        <dbReference type="ARBA" id="ARBA00022475"/>
    </source>
</evidence>
<feature type="transmembrane region" description="Helical" evidence="6">
    <location>
        <begin position="20"/>
        <end position="42"/>
    </location>
</feature>
<protein>
    <submittedName>
        <fullName evidence="7">YfcC family protein</fullName>
    </submittedName>
</protein>
<dbReference type="InterPro" id="IPR051679">
    <property type="entry name" value="DASS-Related_Transporters"/>
</dbReference>
<evidence type="ECO:0000256" key="6">
    <source>
        <dbReference type="SAM" id="Phobius"/>
    </source>
</evidence>
<proteinExistence type="predicted"/>
<feature type="transmembrane region" description="Helical" evidence="6">
    <location>
        <begin position="386"/>
        <end position="402"/>
    </location>
</feature>
<reference evidence="7 8" key="1">
    <citation type="submission" date="2018-11" db="EMBL/GenBank/DDBJ databases">
        <title>Genome sequencing and assembly of Anaerosphaera sp. nov., GS7-6-2.</title>
        <authorList>
            <person name="Rettenmaier R."/>
            <person name="Liebl W."/>
            <person name="Zverlov V."/>
        </authorList>
    </citation>
    <scope>NUCLEOTIDE SEQUENCE [LARGE SCALE GENOMIC DNA]</scope>
    <source>
        <strain evidence="7 8">GS7-6-2</strain>
    </source>
</reference>
<feature type="transmembrane region" description="Helical" evidence="6">
    <location>
        <begin position="74"/>
        <end position="99"/>
    </location>
</feature>
<sequence>MTNKNQSPLKKKQKGNINPYMLLFTVIVVCGLLSFVVSPGAYDREIINDRTVVDPNSYHVVERTPVSFLDFFRAIPYGLIGSGNVVFLILLVGGVIEILNETGSLGMGIHKIIQLTGKKDNNLIIWIFMIFFSILGGFLGWVEAAIPFVPIVVPIIISLGYDAMTAGAVVILGLLVSFAVGPTNVYTVGIAHDVAELPMFSGIEFRLVVYIVFVLTAILYTSRYAKKVKRNPELSLTKDVDVSRHKIDFSQFEDKIMTTAQKFSLLTLLITFIVVMYGMLKMGWNINDMTAAFLVCGIIVAIINKMGVNKTVDTMLVGMKGSLGGAMIVGVARGVQWILETGGTIDPIIHGLAEMISGWPTFASAIGIFIVVSLLNGLVPSGSGKAVALMPLIIPLADLVGITRQTSTLAYQFGDGLTNMAWFTYGTLLMFLSMADVPLKKWYKFIMPLMLILTVYIIFFLFIAVKIGYGPF</sequence>
<evidence type="ECO:0000256" key="3">
    <source>
        <dbReference type="ARBA" id="ARBA00022692"/>
    </source>
</evidence>
<dbReference type="OrthoDB" id="255482at2"/>
<organism evidence="7 8">
    <name type="scientific">Anaerosphaera multitolerans</name>
    <dbReference type="NCBI Taxonomy" id="2487351"/>
    <lineage>
        <taxon>Bacteria</taxon>
        <taxon>Bacillati</taxon>
        <taxon>Bacillota</taxon>
        <taxon>Tissierellia</taxon>
        <taxon>Tissierellales</taxon>
        <taxon>Peptoniphilaceae</taxon>
        <taxon>Anaerosphaera</taxon>
    </lineage>
</organism>
<name>A0A437S5W3_9FIRM</name>
<keyword evidence="5 6" id="KW-0472">Membrane</keyword>
<feature type="transmembrane region" description="Helical" evidence="6">
    <location>
        <begin position="422"/>
        <end position="439"/>
    </location>
</feature>
<dbReference type="RefSeq" id="WP_127724889.1">
    <property type="nucleotide sequence ID" value="NZ_RLIH01000011.1"/>
</dbReference>
<feature type="transmembrane region" description="Helical" evidence="6">
    <location>
        <begin position="359"/>
        <end position="379"/>
    </location>
</feature>
<dbReference type="AlphaFoldDB" id="A0A437S5W3"/>
<comment type="subcellular location">
    <subcellularLocation>
        <location evidence="1">Cell membrane</location>
        <topology evidence="1">Multi-pass membrane protein</topology>
    </subcellularLocation>
</comment>
<dbReference type="Proteomes" id="UP000288812">
    <property type="component" value="Unassembled WGS sequence"/>
</dbReference>
<feature type="transmembrane region" description="Helical" evidence="6">
    <location>
        <begin position="316"/>
        <end position="339"/>
    </location>
</feature>
<accession>A0A437S5W3</accession>
<feature type="transmembrane region" description="Helical" evidence="6">
    <location>
        <begin position="286"/>
        <end position="304"/>
    </location>
</feature>
<feature type="transmembrane region" description="Helical" evidence="6">
    <location>
        <begin position="120"/>
        <end position="138"/>
    </location>
</feature>
<feature type="transmembrane region" description="Helical" evidence="6">
    <location>
        <begin position="203"/>
        <end position="221"/>
    </location>
</feature>
<evidence type="ECO:0000256" key="5">
    <source>
        <dbReference type="ARBA" id="ARBA00023136"/>
    </source>
</evidence>
<dbReference type="InterPro" id="IPR018385">
    <property type="entry name" value="C4_dicarb_anaerob_car-like"/>
</dbReference>
<feature type="transmembrane region" description="Helical" evidence="6">
    <location>
        <begin position="168"/>
        <end position="191"/>
    </location>
</feature>
<feature type="transmembrane region" description="Helical" evidence="6">
    <location>
        <begin position="263"/>
        <end position="280"/>
    </location>
</feature>
<evidence type="ECO:0000256" key="1">
    <source>
        <dbReference type="ARBA" id="ARBA00004651"/>
    </source>
</evidence>
<dbReference type="PANTHER" id="PTHR43652">
    <property type="entry name" value="BASIC AMINO ACID ANTIPORTER YFCC-RELATED"/>
    <property type="match status" value="1"/>
</dbReference>
<dbReference type="GO" id="GO:0005886">
    <property type="term" value="C:plasma membrane"/>
    <property type="evidence" value="ECO:0007669"/>
    <property type="project" value="UniProtKB-SubCell"/>
</dbReference>
<comment type="caution">
    <text evidence="7">The sequence shown here is derived from an EMBL/GenBank/DDBJ whole genome shotgun (WGS) entry which is preliminary data.</text>
</comment>
<evidence type="ECO:0000313" key="7">
    <source>
        <dbReference type="EMBL" id="RVU54357.1"/>
    </source>
</evidence>
<gene>
    <name evidence="7" type="ORF">EF514_07885</name>
</gene>
<dbReference type="Pfam" id="PF03606">
    <property type="entry name" value="DcuC"/>
    <property type="match status" value="1"/>
</dbReference>
<dbReference type="PANTHER" id="PTHR43652:SF6">
    <property type="entry name" value="ARGININE REPRESSOR"/>
    <property type="match status" value="1"/>
</dbReference>
<keyword evidence="3 6" id="KW-0812">Transmembrane</keyword>
<feature type="transmembrane region" description="Helical" evidence="6">
    <location>
        <begin position="144"/>
        <end position="161"/>
    </location>
</feature>
<keyword evidence="4 6" id="KW-1133">Transmembrane helix</keyword>
<evidence type="ECO:0000256" key="4">
    <source>
        <dbReference type="ARBA" id="ARBA00022989"/>
    </source>
</evidence>
<feature type="transmembrane region" description="Helical" evidence="6">
    <location>
        <begin position="446"/>
        <end position="469"/>
    </location>
</feature>